<dbReference type="InterPro" id="IPR019775">
    <property type="entry name" value="WD40_repeat_CS"/>
</dbReference>
<dbReference type="FunFam" id="3.40.50.720:FF:000114">
    <property type="entry name" value="UDP-glucose 6-dehydrogenase"/>
    <property type="match status" value="1"/>
</dbReference>
<evidence type="ECO:0000256" key="7">
    <source>
        <dbReference type="ARBA" id="ARBA00023002"/>
    </source>
</evidence>
<dbReference type="SMART" id="SM00320">
    <property type="entry name" value="WD40"/>
    <property type="match status" value="5"/>
</dbReference>
<dbReference type="Gene3D" id="1.20.5.100">
    <property type="entry name" value="Cytochrome c1, transmembrane anchor, C-terminal"/>
    <property type="match status" value="1"/>
</dbReference>
<dbReference type="Pfam" id="PF00400">
    <property type="entry name" value="WD40"/>
    <property type="match status" value="2"/>
</dbReference>
<dbReference type="PANTHER" id="PTHR11374:SF3">
    <property type="entry name" value="UDP-GLUCOSE 6-DEHYDROGENASE"/>
    <property type="match status" value="1"/>
</dbReference>
<evidence type="ECO:0000256" key="12">
    <source>
        <dbReference type="PROSITE-ProRule" id="PRU00221"/>
    </source>
</evidence>
<dbReference type="InterPro" id="IPR001732">
    <property type="entry name" value="UDP-Glc/GDP-Man_DH_N"/>
</dbReference>
<comment type="caution">
    <text evidence="14">The sequence shown here is derived from an EMBL/GenBank/DDBJ whole genome shotgun (WGS) entry which is preliminary data.</text>
</comment>
<accession>A0A3M6TA69</accession>
<comment type="similarity">
    <text evidence="2">Belongs to the UDP-glucose/GDP-mannose dehydrogenase family.</text>
</comment>
<dbReference type="GO" id="GO:0051287">
    <property type="term" value="F:NAD binding"/>
    <property type="evidence" value="ECO:0007669"/>
    <property type="project" value="InterPro"/>
</dbReference>
<feature type="active site" description="Nucleophile" evidence="10">
    <location>
        <position position="617"/>
    </location>
</feature>
<dbReference type="OrthoDB" id="20669at2759"/>
<dbReference type="InterPro" id="IPR008927">
    <property type="entry name" value="6-PGluconate_DH-like_C_sf"/>
</dbReference>
<dbReference type="Gene3D" id="3.40.50.720">
    <property type="entry name" value="NAD(P)-binding Rossmann-like Domain"/>
    <property type="match status" value="3"/>
</dbReference>
<feature type="binding site" evidence="11">
    <location>
        <begin position="503"/>
        <end position="504"/>
    </location>
    <ligand>
        <name>NAD(+)</name>
        <dbReference type="ChEBI" id="CHEBI:57540"/>
    </ligand>
</feature>
<dbReference type="GO" id="GO:0006065">
    <property type="term" value="P:UDP-glucuronate biosynthetic process"/>
    <property type="evidence" value="ECO:0007669"/>
    <property type="project" value="UniProtKB-UniPathway"/>
</dbReference>
<dbReference type="Pfam" id="PF03721">
    <property type="entry name" value="UDPG_MGDP_dh_N"/>
    <property type="match status" value="1"/>
</dbReference>
<dbReference type="Pfam" id="PF03720">
    <property type="entry name" value="UDPG_MGDP_dh_C"/>
    <property type="match status" value="1"/>
</dbReference>
<dbReference type="SUPFAM" id="SSF48179">
    <property type="entry name" value="6-phosphogluconate dehydrogenase C-terminal domain-like"/>
    <property type="match status" value="1"/>
</dbReference>
<dbReference type="InterPro" id="IPR036220">
    <property type="entry name" value="UDP-Glc/GDP-Man_DH_C_sf"/>
</dbReference>
<dbReference type="Gene3D" id="2.130.10.10">
    <property type="entry name" value="YVTN repeat-like/Quinoprotein amine dehydrogenase"/>
    <property type="match status" value="1"/>
</dbReference>
<dbReference type="NCBIfam" id="TIGR03026">
    <property type="entry name" value="NDP-sugDHase"/>
    <property type="match status" value="1"/>
</dbReference>
<dbReference type="GO" id="GO:0005634">
    <property type="term" value="C:nucleus"/>
    <property type="evidence" value="ECO:0007669"/>
    <property type="project" value="TreeGrafter"/>
</dbReference>
<dbReference type="SUPFAM" id="SSF50978">
    <property type="entry name" value="WD40 repeat-like"/>
    <property type="match status" value="1"/>
</dbReference>
<name>A0A3M6TA69_POCDA</name>
<dbReference type="InterPro" id="IPR014027">
    <property type="entry name" value="UDP-Glc/GDP-Man_DH_C"/>
</dbReference>
<keyword evidence="7" id="KW-0560">Oxidoreductase</keyword>
<evidence type="ECO:0000256" key="3">
    <source>
        <dbReference type="ARBA" id="ARBA00012954"/>
    </source>
</evidence>
<organism evidence="14 15">
    <name type="scientific">Pocillopora damicornis</name>
    <name type="common">Cauliflower coral</name>
    <name type="synonym">Millepora damicornis</name>
    <dbReference type="NCBI Taxonomy" id="46731"/>
    <lineage>
        <taxon>Eukaryota</taxon>
        <taxon>Metazoa</taxon>
        <taxon>Cnidaria</taxon>
        <taxon>Anthozoa</taxon>
        <taxon>Hexacorallia</taxon>
        <taxon>Scleractinia</taxon>
        <taxon>Astrocoeniina</taxon>
        <taxon>Pocilloporidae</taxon>
        <taxon>Pocillopora</taxon>
    </lineage>
</organism>
<dbReference type="SMART" id="SM00984">
    <property type="entry name" value="UDPG_MGDP_dh_C"/>
    <property type="match status" value="1"/>
</dbReference>
<dbReference type="UniPathway" id="UPA00038">
    <property type="reaction ID" value="UER00491"/>
</dbReference>
<evidence type="ECO:0000256" key="4">
    <source>
        <dbReference type="ARBA" id="ARBA00015132"/>
    </source>
</evidence>
<gene>
    <name evidence="14" type="ORF">pdam_00003354</name>
</gene>
<dbReference type="STRING" id="46731.A0A3M6TA69"/>
<evidence type="ECO:0000313" key="15">
    <source>
        <dbReference type="Proteomes" id="UP000275408"/>
    </source>
</evidence>
<keyword evidence="5 12" id="KW-0853">WD repeat</keyword>
<dbReference type="PROSITE" id="PS00678">
    <property type="entry name" value="WD_REPEATS_1"/>
    <property type="match status" value="1"/>
</dbReference>
<dbReference type="Proteomes" id="UP000275408">
    <property type="component" value="Unassembled WGS sequence"/>
</dbReference>
<evidence type="ECO:0000259" key="13">
    <source>
        <dbReference type="SMART" id="SM00984"/>
    </source>
</evidence>
<dbReference type="InterPro" id="IPR001680">
    <property type="entry name" value="WD40_rpt"/>
</dbReference>
<feature type="domain" description="UDP-glucose/GDP-mannose dehydrogenase C-terminal" evidence="13">
    <location>
        <begin position="673"/>
        <end position="789"/>
    </location>
</feature>
<keyword evidence="8 11" id="KW-0520">NAD</keyword>
<dbReference type="PANTHER" id="PTHR11374">
    <property type="entry name" value="UDP-GLUCOSE DEHYDROGENASE/UDP-MANNAC DEHYDROGENASE"/>
    <property type="match status" value="1"/>
</dbReference>
<comment type="pathway">
    <text evidence="1">Nucleotide-sugar biosynthesis; UDP-alpha-D-glucuronate biosynthesis; UDP-alpha-D-glucuronate from UDP-alpha-D-glucose: step 1/1.</text>
</comment>
<dbReference type="InterPro" id="IPR028356">
    <property type="entry name" value="UDPglc_DH_euk"/>
</dbReference>
<dbReference type="Pfam" id="PF00984">
    <property type="entry name" value="UDPG_MGDP_dh"/>
    <property type="match status" value="1"/>
</dbReference>
<feature type="repeat" description="WD" evidence="12">
    <location>
        <begin position="149"/>
        <end position="183"/>
    </location>
</feature>
<dbReference type="SUPFAM" id="SSF51735">
    <property type="entry name" value="NAD(P)-binding Rossmann-fold domains"/>
    <property type="match status" value="1"/>
</dbReference>
<feature type="binding site" evidence="11">
    <location>
        <position position="687"/>
    </location>
    <ligand>
        <name>NAD(+)</name>
        <dbReference type="ChEBI" id="CHEBI:57540"/>
    </ligand>
</feature>
<sequence>MGESKPDTAESNKQGCKNGQTWSSLSYLKRRELFGIAERSDIVSSKYYKHFALRKIWDPEDKPNDDVHGAIFNVEFSPSGDLLVAACEKHSLLFFDPLSQRLVKTIRSAHGDCVNCVRFLDTRIFVTCSDDTTIALWDSRNLKSKVLSLEGHSNWVKSVEYHRPSGLLVTSAFDDTVRTWDINRYSSGDGVSNQNNKIVLQFSNLIRMKLCPDGSKMIISAIPGNLLVLHNLNLDYLQYDIEGEEYPFWSASESSLVSYASHRWPSKERNALEMVQDFPDECLPWCISSLEVHPHGWCTLARYTCKKSRNEWTVLHDIQDVADMRDDEDNETPSRRLTYSIKEPNVARGYIKEHCFSSDGRIICSPFGNSARILGFSKHCEELATCVQETPSELCDLKTLISHKHAVVTCRFSPTHSLLSLGCLGGKPGLDDIVKKCRGKNLFFSTDIDSAIREADLIFICVNTPTKTFGLGKGRAPDLKYIESAARHIAEIADGEKIVVEKSTVPGTAIKDLMEPDRVLIGGEQTREGYKAIEALSSVYEHWIPKENVIKTNTWSSELSKLAANAFLAQRISSINAMSAICEATGANVSEVASAIGRDTRIGRHFLQASVGFGGSCFQKDVLNLVYLSEALNLPEVANYWYQVIAMNEYQRRRFASRIVNCLFNTVTDKKIALLGFAFKKNTGDTRESASIYICKYLMEEGARITVYDPKVEKDQIMLELTQPSISEDPERVERLITIADDPYKAVKDAHALVVCTEWDEFKTYDYKRIYDSMLKPAFAFDGRMILDHCHLHEIGFQVETIGKVVSSGYMLPLTPPIAPPKEEK</sequence>
<evidence type="ECO:0000256" key="1">
    <source>
        <dbReference type="ARBA" id="ARBA00004701"/>
    </source>
</evidence>
<dbReference type="GO" id="GO:0003979">
    <property type="term" value="F:UDP-glucose 6-dehydrogenase activity"/>
    <property type="evidence" value="ECO:0007669"/>
    <property type="project" value="UniProtKB-EC"/>
</dbReference>
<feature type="binding site" evidence="11">
    <location>
        <begin position="617"/>
        <end position="620"/>
    </location>
    <ligand>
        <name>NAD(+)</name>
        <dbReference type="ChEBI" id="CHEBI:57540"/>
    </ligand>
</feature>
<dbReference type="InterPro" id="IPR015943">
    <property type="entry name" value="WD40/YVTN_repeat-like_dom_sf"/>
</dbReference>
<comment type="catalytic activity">
    <reaction evidence="9">
        <text>UDP-alpha-D-glucose + 2 NAD(+) + H2O = UDP-alpha-D-glucuronate + 2 NADH + 3 H(+)</text>
        <dbReference type="Rhea" id="RHEA:23596"/>
        <dbReference type="ChEBI" id="CHEBI:15377"/>
        <dbReference type="ChEBI" id="CHEBI:15378"/>
        <dbReference type="ChEBI" id="CHEBI:57540"/>
        <dbReference type="ChEBI" id="CHEBI:57945"/>
        <dbReference type="ChEBI" id="CHEBI:58052"/>
        <dbReference type="ChEBI" id="CHEBI:58885"/>
        <dbReference type="EC" id="1.1.1.22"/>
    </reaction>
</comment>
<dbReference type="InterPro" id="IPR036291">
    <property type="entry name" value="NAD(P)-bd_dom_sf"/>
</dbReference>
<keyword evidence="6" id="KW-0677">Repeat</keyword>
<dbReference type="FunFam" id="1.20.5.100:FF:000001">
    <property type="entry name" value="UDP-glucose 6-dehydrogenase"/>
    <property type="match status" value="1"/>
</dbReference>
<dbReference type="PIRSF" id="PIRSF000124">
    <property type="entry name" value="UDPglc_GDPman_dh"/>
    <property type="match status" value="1"/>
</dbReference>
<reference evidence="14 15" key="1">
    <citation type="journal article" date="2018" name="Sci. Rep.">
        <title>Comparative analysis of the Pocillopora damicornis genome highlights role of immune system in coral evolution.</title>
        <authorList>
            <person name="Cunning R."/>
            <person name="Bay R.A."/>
            <person name="Gillette P."/>
            <person name="Baker A.C."/>
            <person name="Traylor-Knowles N."/>
        </authorList>
    </citation>
    <scope>NUCLEOTIDE SEQUENCE [LARGE SCALE GENOMIC DNA]</scope>
    <source>
        <strain evidence="14">RSMAS</strain>
        <tissue evidence="14">Whole animal</tissue>
    </source>
</reference>
<proteinExistence type="inferred from homology"/>
<dbReference type="EMBL" id="RCHS01004038">
    <property type="protein sequence ID" value="RMX38221.1"/>
    <property type="molecule type" value="Genomic_DNA"/>
</dbReference>
<evidence type="ECO:0000256" key="6">
    <source>
        <dbReference type="ARBA" id="ARBA00022737"/>
    </source>
</evidence>
<evidence type="ECO:0000313" key="14">
    <source>
        <dbReference type="EMBL" id="RMX38221.1"/>
    </source>
</evidence>
<dbReference type="AlphaFoldDB" id="A0A3M6TA69"/>
<evidence type="ECO:0000256" key="10">
    <source>
        <dbReference type="PIRSR" id="PIRSR500133-1"/>
    </source>
</evidence>
<dbReference type="InterPro" id="IPR017476">
    <property type="entry name" value="UDP-Glc/GDP-Man"/>
</dbReference>
<evidence type="ECO:0000256" key="2">
    <source>
        <dbReference type="ARBA" id="ARBA00006601"/>
    </source>
</evidence>
<dbReference type="GO" id="GO:0006024">
    <property type="term" value="P:glycosaminoglycan biosynthetic process"/>
    <property type="evidence" value="ECO:0007669"/>
    <property type="project" value="TreeGrafter"/>
</dbReference>
<dbReference type="InterPro" id="IPR014026">
    <property type="entry name" value="UDP-Glc/GDP-Man_DH_dimer"/>
</dbReference>
<evidence type="ECO:0000256" key="8">
    <source>
        <dbReference type="ARBA" id="ARBA00023027"/>
    </source>
</evidence>
<dbReference type="InterPro" id="IPR036322">
    <property type="entry name" value="WD40_repeat_dom_sf"/>
</dbReference>
<feature type="binding site" evidence="11">
    <location>
        <begin position="462"/>
        <end position="466"/>
    </location>
    <ligand>
        <name>NAD(+)</name>
        <dbReference type="ChEBI" id="CHEBI:57540"/>
    </ligand>
</feature>
<evidence type="ECO:0000256" key="5">
    <source>
        <dbReference type="ARBA" id="ARBA00022574"/>
    </source>
</evidence>
<evidence type="ECO:0000256" key="11">
    <source>
        <dbReference type="PIRSR" id="PIRSR500133-3"/>
    </source>
</evidence>
<keyword evidence="15" id="KW-1185">Reference proteome</keyword>
<evidence type="ECO:0000256" key="9">
    <source>
        <dbReference type="ARBA" id="ARBA00047473"/>
    </source>
</evidence>
<dbReference type="PROSITE" id="PS50082">
    <property type="entry name" value="WD_REPEATS_2"/>
    <property type="match status" value="2"/>
</dbReference>
<dbReference type="EC" id="1.1.1.22" evidence="3"/>
<dbReference type="SUPFAM" id="SSF52413">
    <property type="entry name" value="UDP-glucose/GDP-mannose dehydrogenase C-terminal domain"/>
    <property type="match status" value="1"/>
</dbReference>
<protein>
    <recommendedName>
        <fullName evidence="4">UDP-glucose 6-dehydrogenase</fullName>
        <ecNumber evidence="3">1.1.1.22</ecNumber>
    </recommendedName>
</protein>
<dbReference type="PROSITE" id="PS50294">
    <property type="entry name" value="WD_REPEATS_REGION"/>
    <property type="match status" value="1"/>
</dbReference>
<feature type="repeat" description="WD" evidence="12">
    <location>
        <begin position="107"/>
        <end position="138"/>
    </location>
</feature>
<dbReference type="PIRSF" id="PIRSF500133">
    <property type="entry name" value="UDPglc_DH_euk"/>
    <property type="match status" value="1"/>
</dbReference>